<evidence type="ECO:0000256" key="1">
    <source>
        <dbReference type="ARBA" id="ARBA00009235"/>
    </source>
</evidence>
<dbReference type="NCBIfam" id="TIGR03127">
    <property type="entry name" value="RuMP_HxlB"/>
    <property type="match status" value="1"/>
</dbReference>
<dbReference type="GO" id="GO:0043800">
    <property type="term" value="F:6-phospho-3-hexuloisomerase activity"/>
    <property type="evidence" value="ECO:0007669"/>
    <property type="project" value="UniProtKB-EC"/>
</dbReference>
<organism evidence="3 4">
    <name type="scientific">Paenibacillus chartarius</name>
    <dbReference type="NCBI Taxonomy" id="747481"/>
    <lineage>
        <taxon>Bacteria</taxon>
        <taxon>Bacillati</taxon>
        <taxon>Bacillota</taxon>
        <taxon>Bacilli</taxon>
        <taxon>Bacillales</taxon>
        <taxon>Paenibacillaceae</taxon>
        <taxon>Paenibacillus</taxon>
    </lineage>
</organism>
<evidence type="ECO:0000259" key="2">
    <source>
        <dbReference type="PROSITE" id="PS51464"/>
    </source>
</evidence>
<accession>A0ABV6DJ59</accession>
<dbReference type="Gene3D" id="3.40.50.10490">
    <property type="entry name" value="Glucose-6-phosphate isomerase like protein, domain 1"/>
    <property type="match status" value="1"/>
</dbReference>
<evidence type="ECO:0000313" key="3">
    <source>
        <dbReference type="EMBL" id="MFC0212662.1"/>
    </source>
</evidence>
<evidence type="ECO:0000313" key="4">
    <source>
        <dbReference type="Proteomes" id="UP001589776"/>
    </source>
</evidence>
<dbReference type="InterPro" id="IPR017552">
    <property type="entry name" value="PHI/rmpB"/>
</dbReference>
<proteinExistence type="inferred from homology"/>
<dbReference type="EMBL" id="JBHLWN010000031">
    <property type="protein sequence ID" value="MFC0212662.1"/>
    <property type="molecule type" value="Genomic_DNA"/>
</dbReference>
<keyword evidence="3" id="KW-0413">Isomerase</keyword>
<comment type="similarity">
    <text evidence="1">Belongs to the SIS family. PHI subfamily.</text>
</comment>
<dbReference type="Pfam" id="PF01380">
    <property type="entry name" value="SIS"/>
    <property type="match status" value="1"/>
</dbReference>
<dbReference type="InterPro" id="IPR001347">
    <property type="entry name" value="SIS_dom"/>
</dbReference>
<name>A0ABV6DJ59_9BACL</name>
<dbReference type="RefSeq" id="WP_377469866.1">
    <property type="nucleotide sequence ID" value="NZ_JBHLWN010000031.1"/>
</dbReference>
<reference evidence="3 4" key="1">
    <citation type="submission" date="2024-09" db="EMBL/GenBank/DDBJ databases">
        <authorList>
            <person name="Sun Q."/>
            <person name="Mori K."/>
        </authorList>
    </citation>
    <scope>NUCLEOTIDE SEQUENCE [LARGE SCALE GENOMIC DNA]</scope>
    <source>
        <strain evidence="3 4">CCM 7759</strain>
    </source>
</reference>
<gene>
    <name evidence="3" type="primary">hxlB</name>
    <name evidence="3" type="ORF">ACFFK0_09320</name>
</gene>
<protein>
    <submittedName>
        <fullName evidence="3">6-phospho-3-hexuloisomerase</fullName>
        <ecNumber evidence="3">5.3.1.27</ecNumber>
    </submittedName>
</protein>
<dbReference type="SUPFAM" id="SSF53697">
    <property type="entry name" value="SIS domain"/>
    <property type="match status" value="1"/>
</dbReference>
<dbReference type="PROSITE" id="PS51464">
    <property type="entry name" value="SIS"/>
    <property type="match status" value="1"/>
</dbReference>
<dbReference type="EC" id="5.3.1.27" evidence="3"/>
<dbReference type="InterPro" id="IPR046348">
    <property type="entry name" value="SIS_dom_sf"/>
</dbReference>
<sequence>MKKYVEQIVRELAHAAAMMSGDHDDRLGEAISRAGRIFVAGAGRSGLMMKAFAMRLMHLGYSAHVVGESVTPGIAEGDLLIIGSGSGETRSLIGMLEKAKTYRATIAVVTTQPSSSISLRSDIVIVLPGATKDHSSGLELTAQPMGSLFEQTLLLYLDAAILHLMELQGQNSGKMYGRHANLE</sequence>
<dbReference type="PANTHER" id="PTHR43443">
    <property type="entry name" value="3-HEXULOSE-6-PHOSPHATE ISOMERASE"/>
    <property type="match status" value="1"/>
</dbReference>
<dbReference type="Proteomes" id="UP001589776">
    <property type="component" value="Unassembled WGS sequence"/>
</dbReference>
<dbReference type="PANTHER" id="PTHR43443:SF1">
    <property type="entry name" value="3-HEXULOSE-6-PHOSPHATE ISOMERASE"/>
    <property type="match status" value="1"/>
</dbReference>
<comment type="caution">
    <text evidence="3">The sequence shown here is derived from an EMBL/GenBank/DDBJ whole genome shotgun (WGS) entry which is preliminary data.</text>
</comment>
<keyword evidence="4" id="KW-1185">Reference proteome</keyword>
<dbReference type="CDD" id="cd05005">
    <property type="entry name" value="SIS_PHI"/>
    <property type="match status" value="1"/>
</dbReference>
<feature type="domain" description="SIS" evidence="2">
    <location>
        <begin position="27"/>
        <end position="170"/>
    </location>
</feature>